<dbReference type="EMBL" id="JAUQSX010000001">
    <property type="protein sequence ID" value="MDO7845087.1"/>
    <property type="molecule type" value="Genomic_DNA"/>
</dbReference>
<dbReference type="RefSeq" id="WP_305009764.1">
    <property type="nucleotide sequence ID" value="NZ_JAUQSX010000001.1"/>
</dbReference>
<proteinExistence type="predicted"/>
<evidence type="ECO:0008006" key="4">
    <source>
        <dbReference type="Google" id="ProtNLM"/>
    </source>
</evidence>
<protein>
    <recommendedName>
        <fullName evidence="4">Transposase</fullName>
    </recommendedName>
</protein>
<evidence type="ECO:0000313" key="3">
    <source>
        <dbReference type="Proteomes" id="UP001167796"/>
    </source>
</evidence>
<gene>
    <name evidence="2" type="ORF">Q5H92_01870</name>
</gene>
<sequence length="48" mass="5008">MLGHLKRRVATRAYHADSGPNFTAPDQPPCQPLPPATGAAPDSQPLGT</sequence>
<organism evidence="2 3">
    <name type="scientific">Hymenobacter mellowenesis</name>
    <dbReference type="NCBI Taxonomy" id="3063995"/>
    <lineage>
        <taxon>Bacteria</taxon>
        <taxon>Pseudomonadati</taxon>
        <taxon>Bacteroidota</taxon>
        <taxon>Cytophagia</taxon>
        <taxon>Cytophagales</taxon>
        <taxon>Hymenobacteraceae</taxon>
        <taxon>Hymenobacter</taxon>
    </lineage>
</organism>
<feature type="compositionally biased region" description="Pro residues" evidence="1">
    <location>
        <begin position="26"/>
        <end position="35"/>
    </location>
</feature>
<accession>A0ABT9A6P6</accession>
<feature type="compositionally biased region" description="Basic residues" evidence="1">
    <location>
        <begin position="1"/>
        <end position="10"/>
    </location>
</feature>
<evidence type="ECO:0000256" key="1">
    <source>
        <dbReference type="SAM" id="MobiDB-lite"/>
    </source>
</evidence>
<name>A0ABT9A6P6_9BACT</name>
<comment type="caution">
    <text evidence="2">The sequence shown here is derived from an EMBL/GenBank/DDBJ whole genome shotgun (WGS) entry which is preliminary data.</text>
</comment>
<feature type="region of interest" description="Disordered" evidence="1">
    <location>
        <begin position="1"/>
        <end position="48"/>
    </location>
</feature>
<evidence type="ECO:0000313" key="2">
    <source>
        <dbReference type="EMBL" id="MDO7845087.1"/>
    </source>
</evidence>
<keyword evidence="3" id="KW-1185">Reference proteome</keyword>
<reference evidence="2" key="1">
    <citation type="submission" date="2023-07" db="EMBL/GenBank/DDBJ databases">
        <authorList>
            <person name="Kim M.K."/>
        </authorList>
    </citation>
    <scope>NUCLEOTIDE SEQUENCE</scope>
    <source>
        <strain evidence="2">M29</strain>
    </source>
</reference>
<dbReference type="Proteomes" id="UP001167796">
    <property type="component" value="Unassembled WGS sequence"/>
</dbReference>